<evidence type="ECO:0000256" key="8">
    <source>
        <dbReference type="ARBA" id="ARBA00023015"/>
    </source>
</evidence>
<dbReference type="PROSITE" id="PS50110">
    <property type="entry name" value="RESPONSE_REGULATORY"/>
    <property type="match status" value="1"/>
</dbReference>
<dbReference type="PROSITE" id="PS51755">
    <property type="entry name" value="OMPR_PHOB"/>
    <property type="match status" value="1"/>
</dbReference>
<evidence type="ECO:0000259" key="16">
    <source>
        <dbReference type="PROSITE" id="PS51755"/>
    </source>
</evidence>
<keyword evidence="6" id="KW-0592">Phosphate transport</keyword>
<evidence type="ECO:0000256" key="2">
    <source>
        <dbReference type="ARBA" id="ARBA00013332"/>
    </source>
</evidence>
<dbReference type="GO" id="GO:0005829">
    <property type="term" value="C:cytosol"/>
    <property type="evidence" value="ECO:0007669"/>
    <property type="project" value="TreeGrafter"/>
</dbReference>
<dbReference type="InterPro" id="IPR011006">
    <property type="entry name" value="CheY-like_superfamily"/>
</dbReference>
<dbReference type="SUPFAM" id="SSF52172">
    <property type="entry name" value="CheY-like"/>
    <property type="match status" value="1"/>
</dbReference>
<dbReference type="SUPFAM" id="SSF46894">
    <property type="entry name" value="C-terminal effector domain of the bipartite response regulators"/>
    <property type="match status" value="1"/>
</dbReference>
<dbReference type="EMBL" id="FOBH01000003">
    <property type="protein sequence ID" value="SEK79283.1"/>
    <property type="molecule type" value="Genomic_DNA"/>
</dbReference>
<dbReference type="Gene3D" id="3.40.50.2300">
    <property type="match status" value="1"/>
</dbReference>
<evidence type="ECO:0000256" key="7">
    <source>
        <dbReference type="ARBA" id="ARBA00023012"/>
    </source>
</evidence>
<dbReference type="Proteomes" id="UP000198620">
    <property type="component" value="Unassembled WGS sequence"/>
</dbReference>
<dbReference type="Gene3D" id="6.10.250.690">
    <property type="match status" value="1"/>
</dbReference>
<dbReference type="GO" id="GO:0006817">
    <property type="term" value="P:phosphate ion transport"/>
    <property type="evidence" value="ECO:0007669"/>
    <property type="project" value="UniProtKB-KW"/>
</dbReference>
<dbReference type="Gene3D" id="1.10.10.10">
    <property type="entry name" value="Winged helix-like DNA-binding domain superfamily/Winged helix DNA-binding domain"/>
    <property type="match status" value="1"/>
</dbReference>
<comment type="function">
    <text evidence="12">This protein is a positive regulator for the phosphate regulon. Transcription of this operon is positively regulated by PhoB and PhoR when phosphate is limited.</text>
</comment>
<feature type="modified residue" description="4-aspartylphosphate" evidence="13">
    <location>
        <position position="53"/>
    </location>
</feature>
<dbReference type="GO" id="GO:0006355">
    <property type="term" value="P:regulation of DNA-templated transcription"/>
    <property type="evidence" value="ECO:0007669"/>
    <property type="project" value="InterPro"/>
</dbReference>
<keyword evidence="4" id="KW-0963">Cytoplasm</keyword>
<keyword evidence="9 14" id="KW-0238">DNA-binding</keyword>
<dbReference type="InterPro" id="IPR039420">
    <property type="entry name" value="WalR-like"/>
</dbReference>
<evidence type="ECO:0000259" key="15">
    <source>
        <dbReference type="PROSITE" id="PS50110"/>
    </source>
</evidence>
<keyword evidence="3" id="KW-0813">Transport</keyword>
<feature type="domain" description="OmpR/PhoB-type" evidence="16">
    <location>
        <begin position="129"/>
        <end position="227"/>
    </location>
</feature>
<dbReference type="SMART" id="SM00448">
    <property type="entry name" value="REC"/>
    <property type="match status" value="1"/>
</dbReference>
<evidence type="ECO:0000256" key="14">
    <source>
        <dbReference type="PROSITE-ProRule" id="PRU01091"/>
    </source>
</evidence>
<evidence type="ECO:0000256" key="12">
    <source>
        <dbReference type="ARBA" id="ARBA00024735"/>
    </source>
</evidence>
<dbReference type="PANTHER" id="PTHR48111">
    <property type="entry name" value="REGULATOR OF RPOS"/>
    <property type="match status" value="1"/>
</dbReference>
<feature type="DNA-binding region" description="OmpR/PhoB-type" evidence="14">
    <location>
        <begin position="129"/>
        <end position="227"/>
    </location>
</feature>
<dbReference type="InterPro" id="IPR001867">
    <property type="entry name" value="OmpR/PhoB-type_DNA-bd"/>
</dbReference>
<dbReference type="InterPro" id="IPR011879">
    <property type="entry name" value="Sig_transdc_resp-reg_PhoB"/>
</dbReference>
<organism evidence="17 18">
    <name type="scientific">Nitrosovibrio tenuis</name>
    <dbReference type="NCBI Taxonomy" id="1233"/>
    <lineage>
        <taxon>Bacteria</taxon>
        <taxon>Pseudomonadati</taxon>
        <taxon>Pseudomonadota</taxon>
        <taxon>Betaproteobacteria</taxon>
        <taxon>Nitrosomonadales</taxon>
        <taxon>Nitrosomonadaceae</taxon>
        <taxon>Nitrosovibrio</taxon>
    </lineage>
</organism>
<dbReference type="GO" id="GO:0000976">
    <property type="term" value="F:transcription cis-regulatory region binding"/>
    <property type="evidence" value="ECO:0007669"/>
    <property type="project" value="TreeGrafter"/>
</dbReference>
<sequence>MAATILVVEDEPAIQELIAFSLRQARHDVFCAKNAEEAMEIINNALPNLVLLDWMLPGMSGAEFARVLRRTVRTKTIPIIMLTARAEETDKVTGLEIGADDYITKPFSPRELLARIKAVLRRRSPEAADDIVEIGGLRLDSATHRVTARDSEVPLGPTEFRLLHFLMTHSERVHTRSQLLDQVWGDHVFVEDRTVDVHIRRLRKALETVNKDGLVQTVRGSGYRLSAGQTASVE</sequence>
<dbReference type="InterPro" id="IPR036388">
    <property type="entry name" value="WH-like_DNA-bd_sf"/>
</dbReference>
<dbReference type="Pfam" id="PF00486">
    <property type="entry name" value="Trans_reg_C"/>
    <property type="match status" value="1"/>
</dbReference>
<keyword evidence="5 13" id="KW-0597">Phosphoprotein</keyword>
<dbReference type="SMART" id="SM00862">
    <property type="entry name" value="Trans_reg_C"/>
    <property type="match status" value="1"/>
</dbReference>
<dbReference type="CDD" id="cd00383">
    <property type="entry name" value="trans_reg_C"/>
    <property type="match status" value="1"/>
</dbReference>
<evidence type="ECO:0000256" key="9">
    <source>
        <dbReference type="ARBA" id="ARBA00023125"/>
    </source>
</evidence>
<dbReference type="GO" id="GO:0000156">
    <property type="term" value="F:phosphorelay response regulator activity"/>
    <property type="evidence" value="ECO:0007669"/>
    <property type="project" value="InterPro"/>
</dbReference>
<dbReference type="PANTHER" id="PTHR48111:SF40">
    <property type="entry name" value="PHOSPHATE REGULON TRANSCRIPTIONAL REGULATORY PROTEIN PHOB"/>
    <property type="match status" value="1"/>
</dbReference>
<dbReference type="Pfam" id="PF00072">
    <property type="entry name" value="Response_reg"/>
    <property type="match status" value="1"/>
</dbReference>
<evidence type="ECO:0000256" key="6">
    <source>
        <dbReference type="ARBA" id="ARBA00022592"/>
    </source>
</evidence>
<evidence type="ECO:0000313" key="17">
    <source>
        <dbReference type="EMBL" id="SEK79283.1"/>
    </source>
</evidence>
<dbReference type="InterPro" id="IPR001789">
    <property type="entry name" value="Sig_transdc_resp-reg_receiver"/>
</dbReference>
<reference evidence="17 18" key="1">
    <citation type="submission" date="2016-10" db="EMBL/GenBank/DDBJ databases">
        <authorList>
            <person name="de Groot N.N."/>
        </authorList>
    </citation>
    <scope>NUCLEOTIDE SEQUENCE [LARGE SCALE GENOMIC DNA]</scope>
    <source>
        <strain evidence="17 18">Nv1</strain>
    </source>
</reference>
<evidence type="ECO:0000256" key="4">
    <source>
        <dbReference type="ARBA" id="ARBA00022490"/>
    </source>
</evidence>
<keyword evidence="18" id="KW-1185">Reference proteome</keyword>
<dbReference type="AlphaFoldDB" id="A0A1H7JXG4"/>
<keyword evidence="8" id="KW-0805">Transcription regulation</keyword>
<dbReference type="GO" id="GO:0032993">
    <property type="term" value="C:protein-DNA complex"/>
    <property type="evidence" value="ECO:0007669"/>
    <property type="project" value="TreeGrafter"/>
</dbReference>
<protein>
    <recommendedName>
        <fullName evidence="2">Phosphate regulon transcriptional regulatory protein PhoB</fullName>
    </recommendedName>
</protein>
<evidence type="ECO:0000256" key="3">
    <source>
        <dbReference type="ARBA" id="ARBA00022448"/>
    </source>
</evidence>
<evidence type="ECO:0000256" key="13">
    <source>
        <dbReference type="PROSITE-ProRule" id="PRU00169"/>
    </source>
</evidence>
<proteinExistence type="predicted"/>
<comment type="subcellular location">
    <subcellularLocation>
        <location evidence="1">Cytoplasm</location>
    </subcellularLocation>
</comment>
<keyword evidence="7" id="KW-0902">Two-component regulatory system</keyword>
<name>A0A1H7JXG4_9PROT</name>
<accession>A0A1H7JXG4</accession>
<keyword evidence="11" id="KW-0804">Transcription</keyword>
<keyword evidence="10" id="KW-0010">Activator</keyword>
<dbReference type="InterPro" id="IPR016032">
    <property type="entry name" value="Sig_transdc_resp-reg_C-effctor"/>
</dbReference>
<dbReference type="OrthoDB" id="8544854at2"/>
<dbReference type="STRING" id="1233.SAMN05216387_10337"/>
<dbReference type="FunFam" id="3.40.50.2300:FF:000001">
    <property type="entry name" value="DNA-binding response regulator PhoB"/>
    <property type="match status" value="1"/>
</dbReference>
<dbReference type="CDD" id="cd17618">
    <property type="entry name" value="REC_OmpR_PhoB"/>
    <property type="match status" value="1"/>
</dbReference>
<dbReference type="NCBIfam" id="TIGR02154">
    <property type="entry name" value="PhoB"/>
    <property type="match status" value="1"/>
</dbReference>
<evidence type="ECO:0000256" key="11">
    <source>
        <dbReference type="ARBA" id="ARBA00023163"/>
    </source>
</evidence>
<gene>
    <name evidence="17" type="ORF">SAMN05216387_10337</name>
</gene>
<evidence type="ECO:0000256" key="1">
    <source>
        <dbReference type="ARBA" id="ARBA00004496"/>
    </source>
</evidence>
<feature type="domain" description="Response regulatory" evidence="15">
    <location>
        <begin position="4"/>
        <end position="120"/>
    </location>
</feature>
<evidence type="ECO:0000313" key="18">
    <source>
        <dbReference type="Proteomes" id="UP000198620"/>
    </source>
</evidence>
<evidence type="ECO:0000256" key="5">
    <source>
        <dbReference type="ARBA" id="ARBA00022553"/>
    </source>
</evidence>
<dbReference type="FunFam" id="1.10.10.10:FF:000011">
    <property type="entry name" value="Phosphate regulon transcriptional regulator PhoB"/>
    <property type="match status" value="1"/>
</dbReference>
<evidence type="ECO:0000256" key="10">
    <source>
        <dbReference type="ARBA" id="ARBA00023159"/>
    </source>
</evidence>
<dbReference type="RefSeq" id="WP_090827824.1">
    <property type="nucleotide sequence ID" value="NZ_FOBH01000003.1"/>
</dbReference>